<dbReference type="Gene3D" id="3.80.10.10">
    <property type="entry name" value="Ribonuclease Inhibitor"/>
    <property type="match status" value="1"/>
</dbReference>
<gene>
    <name evidence="1" type="ORF">MVEN_00196100</name>
</gene>
<name>A0A8H6Z0G5_9AGAR</name>
<protein>
    <submittedName>
        <fullName evidence="1">Uncharacterized protein</fullName>
    </submittedName>
</protein>
<dbReference type="InterPro" id="IPR032675">
    <property type="entry name" value="LRR_dom_sf"/>
</dbReference>
<reference evidence="1" key="1">
    <citation type="submission" date="2020-05" db="EMBL/GenBank/DDBJ databases">
        <title>Mycena genomes resolve the evolution of fungal bioluminescence.</title>
        <authorList>
            <person name="Tsai I.J."/>
        </authorList>
    </citation>
    <scope>NUCLEOTIDE SEQUENCE</scope>
    <source>
        <strain evidence="1">CCC161011</strain>
    </source>
</reference>
<evidence type="ECO:0000313" key="2">
    <source>
        <dbReference type="Proteomes" id="UP000620124"/>
    </source>
</evidence>
<keyword evidence="2" id="KW-1185">Reference proteome</keyword>
<evidence type="ECO:0000313" key="1">
    <source>
        <dbReference type="EMBL" id="KAF7368714.1"/>
    </source>
</evidence>
<dbReference type="OrthoDB" id="2745898at2759"/>
<dbReference type="Proteomes" id="UP000620124">
    <property type="component" value="Unassembled WGS sequence"/>
</dbReference>
<dbReference type="EMBL" id="JACAZI010000002">
    <property type="protein sequence ID" value="KAF7368714.1"/>
    <property type="molecule type" value="Genomic_DNA"/>
</dbReference>
<accession>A0A8H6Z0G5</accession>
<comment type="caution">
    <text evidence="1">The sequence shown here is derived from an EMBL/GenBank/DDBJ whole genome shotgun (WGS) entry which is preliminary data.</text>
</comment>
<dbReference type="AlphaFoldDB" id="A0A8H6Z0G5"/>
<organism evidence="1 2">
    <name type="scientific">Mycena venus</name>
    <dbReference type="NCBI Taxonomy" id="2733690"/>
    <lineage>
        <taxon>Eukaryota</taxon>
        <taxon>Fungi</taxon>
        <taxon>Dikarya</taxon>
        <taxon>Basidiomycota</taxon>
        <taxon>Agaricomycotina</taxon>
        <taxon>Agaricomycetes</taxon>
        <taxon>Agaricomycetidae</taxon>
        <taxon>Agaricales</taxon>
        <taxon>Marasmiineae</taxon>
        <taxon>Mycenaceae</taxon>
        <taxon>Mycena</taxon>
    </lineage>
</organism>
<sequence length="394" mass="43948">MRDFAQELVDLVIDNVAATTIATDIGNCGRVCRHWFPRSRIHLFSHLTLTNAGSANIESFLNIIDGSFVPILSLVHTLHIRIVVHSPRPSDQHMTRLRNLPNLKELRMHGQTVDSSNFLQEVQFFSLVDSYVLSVGTGCTSLTRFDLVLPTTLSIHVLADVLSSLPFLRELRLSPENYGAGIVDPATFPTPTEGIVDRKTAPRTDAFPPHLHTLDIELYVGASLLFRWLLSLPEPPILTSLTIKASESLESHGPVETYLRRFGAHTESLTLAYHLEDRFSGYLIEDTRALEARIFRFTPRLVKLELSMQQSETIPTILLLLPSAHLTTLKVGVCINVGTREPDWSAIDKVVSRFGTLLRLSVTDQRLGHSIITTEAMGLMPNARARNILVLNVV</sequence>
<dbReference type="SUPFAM" id="SSF52047">
    <property type="entry name" value="RNI-like"/>
    <property type="match status" value="1"/>
</dbReference>
<proteinExistence type="predicted"/>